<dbReference type="PRINTS" id="PR01239">
    <property type="entry name" value="EP450IICYP52"/>
</dbReference>
<evidence type="ECO:0000256" key="5">
    <source>
        <dbReference type="ARBA" id="ARBA00023004"/>
    </source>
</evidence>
<evidence type="ECO:0000256" key="6">
    <source>
        <dbReference type="ARBA" id="ARBA00023033"/>
    </source>
</evidence>
<dbReference type="InterPro" id="IPR002974">
    <property type="entry name" value="Cyt_P450_E_CYP52_ascomycetes"/>
</dbReference>
<dbReference type="Proteomes" id="UP001595075">
    <property type="component" value="Unassembled WGS sequence"/>
</dbReference>
<dbReference type="PANTHER" id="PTHR24287:SF18">
    <property type="entry name" value="CYTOCHROME P450 MONOOXYGENASE APDE-RELATED"/>
    <property type="match status" value="1"/>
</dbReference>
<keyword evidence="3 7" id="KW-0479">Metal-binding</keyword>
<protein>
    <recommendedName>
        <fullName evidence="11">Cytochrome P450</fullName>
    </recommendedName>
</protein>
<evidence type="ECO:0000256" key="1">
    <source>
        <dbReference type="ARBA" id="ARBA00001971"/>
    </source>
</evidence>
<evidence type="ECO:0000256" key="4">
    <source>
        <dbReference type="ARBA" id="ARBA00023002"/>
    </source>
</evidence>
<keyword evidence="7" id="KW-0349">Heme</keyword>
<dbReference type="InterPro" id="IPR047146">
    <property type="entry name" value="Cyt_P450_E_CYP52_fungi"/>
</dbReference>
<dbReference type="InterPro" id="IPR036396">
    <property type="entry name" value="Cyt_P450_sf"/>
</dbReference>
<comment type="similarity">
    <text evidence="2 7">Belongs to the cytochrome P450 family.</text>
</comment>
<dbReference type="Gene3D" id="1.10.630.10">
    <property type="entry name" value="Cytochrome P450"/>
    <property type="match status" value="1"/>
</dbReference>
<keyword evidence="5 7" id="KW-0408">Iron</keyword>
<dbReference type="EMBL" id="JAZHXI010000005">
    <property type="protein sequence ID" value="KAL2071164.1"/>
    <property type="molecule type" value="Genomic_DNA"/>
</dbReference>
<keyword evidence="8" id="KW-1133">Transmembrane helix</keyword>
<comment type="cofactor">
    <cofactor evidence="1">
        <name>heme</name>
        <dbReference type="ChEBI" id="CHEBI:30413"/>
    </cofactor>
</comment>
<evidence type="ECO:0000256" key="2">
    <source>
        <dbReference type="ARBA" id="ARBA00010617"/>
    </source>
</evidence>
<feature type="transmembrane region" description="Helical" evidence="8">
    <location>
        <begin position="20"/>
        <end position="41"/>
    </location>
</feature>
<name>A0ABR4CQ42_9HELO</name>
<dbReference type="CDD" id="cd11063">
    <property type="entry name" value="CYP52"/>
    <property type="match status" value="1"/>
</dbReference>
<keyword evidence="6 7" id="KW-0503">Monooxygenase</keyword>
<evidence type="ECO:0000256" key="3">
    <source>
        <dbReference type="ARBA" id="ARBA00022723"/>
    </source>
</evidence>
<dbReference type="InterPro" id="IPR017972">
    <property type="entry name" value="Cyt_P450_CS"/>
</dbReference>
<dbReference type="InterPro" id="IPR001128">
    <property type="entry name" value="Cyt_P450"/>
</dbReference>
<organism evidence="9 10">
    <name type="scientific">Oculimacula yallundae</name>
    <dbReference type="NCBI Taxonomy" id="86028"/>
    <lineage>
        <taxon>Eukaryota</taxon>
        <taxon>Fungi</taxon>
        <taxon>Dikarya</taxon>
        <taxon>Ascomycota</taxon>
        <taxon>Pezizomycotina</taxon>
        <taxon>Leotiomycetes</taxon>
        <taxon>Helotiales</taxon>
        <taxon>Ploettnerulaceae</taxon>
        <taxon>Oculimacula</taxon>
    </lineage>
</organism>
<keyword evidence="8" id="KW-0812">Transmembrane</keyword>
<keyword evidence="10" id="KW-1185">Reference proteome</keyword>
<evidence type="ECO:0000256" key="8">
    <source>
        <dbReference type="SAM" id="Phobius"/>
    </source>
</evidence>
<dbReference type="SUPFAM" id="SSF48264">
    <property type="entry name" value="Cytochrome P450"/>
    <property type="match status" value="1"/>
</dbReference>
<dbReference type="PANTHER" id="PTHR24287">
    <property type="entry name" value="P450, PUTATIVE (EUROFUNG)-RELATED"/>
    <property type="match status" value="1"/>
</dbReference>
<dbReference type="Pfam" id="PF00067">
    <property type="entry name" value="p450"/>
    <property type="match status" value="1"/>
</dbReference>
<evidence type="ECO:0000313" key="9">
    <source>
        <dbReference type="EMBL" id="KAL2071164.1"/>
    </source>
</evidence>
<evidence type="ECO:0000256" key="7">
    <source>
        <dbReference type="RuleBase" id="RU000461"/>
    </source>
</evidence>
<evidence type="ECO:0008006" key="11">
    <source>
        <dbReference type="Google" id="ProtNLM"/>
    </source>
</evidence>
<comment type="caution">
    <text evidence="9">The sequence shown here is derived from an EMBL/GenBank/DDBJ whole genome shotgun (WGS) entry which is preliminary data.</text>
</comment>
<accession>A0ABR4CQ42</accession>
<dbReference type="PROSITE" id="PS00086">
    <property type="entry name" value="CYTOCHROME_P450"/>
    <property type="match status" value="1"/>
</dbReference>
<sequence>MHTNRAVMDISNEAFLRMKLLVAVFLTAPKIVKISALALLLTCLYCGVRKFVNHIIYTRARKAMGCLPMKRYSHLDPLFGLDYIYAMLSALKQNRFLEYQKELYRSQHAKTFEAKFLGLRMIFSSESENMKAMSTSQQKNFGVAPIRSENGALQPFGGDGVSSTDGHIWQFSRDLIKPYFSRSDYSNLRRLDVHVDRLLEKIPRDGSTFDIQPLFQRWFFDTSTNFLFGESVNSLEYPERASVINDMITVMEGLRIRLQMTKFVFLHRDEKWFAAVKRVHVFLDRYIDQVFEDLRKFKKGGSIDEQRSDFLWTIAPHVPEKEALRSQLLGVFFPSNETTSILISNVIFALGRHPRVMEKLRAEIMSYGDAKLTWEQLRSMTYLRYVINETHRVYPISVQSIRACLKDCTLPVGGGPDGSSPIFVQKGDVVHCNRYLMHRDTDNWGKDAEDFIPERWEDARPMWKFVPFGGGPRICPAHTMVDTECSYVIARILQTFKAIESRDDSPYIAVMRAGPSNKNGVQVGLVPA</sequence>
<reference evidence="9 10" key="1">
    <citation type="journal article" date="2024" name="Commun. Biol.">
        <title>Comparative genomic analysis of thermophilic fungi reveals convergent evolutionary adaptations and gene losses.</title>
        <authorList>
            <person name="Steindorff A.S."/>
            <person name="Aguilar-Pontes M.V."/>
            <person name="Robinson A.J."/>
            <person name="Andreopoulos B."/>
            <person name="LaButti K."/>
            <person name="Kuo A."/>
            <person name="Mondo S."/>
            <person name="Riley R."/>
            <person name="Otillar R."/>
            <person name="Haridas S."/>
            <person name="Lipzen A."/>
            <person name="Grimwood J."/>
            <person name="Schmutz J."/>
            <person name="Clum A."/>
            <person name="Reid I.D."/>
            <person name="Moisan M.C."/>
            <person name="Butler G."/>
            <person name="Nguyen T.T.M."/>
            <person name="Dewar K."/>
            <person name="Conant G."/>
            <person name="Drula E."/>
            <person name="Henrissat B."/>
            <person name="Hansel C."/>
            <person name="Singer S."/>
            <person name="Hutchinson M.I."/>
            <person name="de Vries R.P."/>
            <person name="Natvig D.O."/>
            <person name="Powell A.J."/>
            <person name="Tsang A."/>
            <person name="Grigoriev I.V."/>
        </authorList>
    </citation>
    <scope>NUCLEOTIDE SEQUENCE [LARGE SCALE GENOMIC DNA]</scope>
    <source>
        <strain evidence="9 10">CBS 494.80</strain>
    </source>
</reference>
<evidence type="ECO:0000313" key="10">
    <source>
        <dbReference type="Proteomes" id="UP001595075"/>
    </source>
</evidence>
<keyword evidence="4 7" id="KW-0560">Oxidoreductase</keyword>
<keyword evidence="8" id="KW-0472">Membrane</keyword>
<gene>
    <name evidence="9" type="ORF">VTL71DRAFT_12399</name>
</gene>
<proteinExistence type="inferred from homology"/>